<dbReference type="EMBL" id="CP107941">
    <property type="protein sequence ID" value="WUI84615.1"/>
    <property type="molecule type" value="Genomic_DNA"/>
</dbReference>
<dbReference type="InterPro" id="IPR002035">
    <property type="entry name" value="VWF_A"/>
</dbReference>
<dbReference type="Proteomes" id="UP001346877">
    <property type="component" value="Chromosome"/>
</dbReference>
<evidence type="ECO:0000313" key="3">
    <source>
        <dbReference type="Proteomes" id="UP001346877"/>
    </source>
</evidence>
<evidence type="ECO:0000259" key="1">
    <source>
        <dbReference type="PROSITE" id="PS50234"/>
    </source>
</evidence>
<dbReference type="RefSeq" id="WP_328374545.1">
    <property type="nucleotide sequence ID" value="NZ_CP107941.1"/>
</dbReference>
<dbReference type="InterPro" id="IPR036465">
    <property type="entry name" value="vWFA_dom_sf"/>
</dbReference>
<dbReference type="PROSITE" id="PS50234">
    <property type="entry name" value="VWFA"/>
    <property type="match status" value="1"/>
</dbReference>
<dbReference type="Pfam" id="PF13768">
    <property type="entry name" value="VWA_3"/>
    <property type="match status" value="1"/>
</dbReference>
<keyword evidence="3" id="KW-1185">Reference proteome</keyword>
<name>A0ABZ1PLR7_9ACTN</name>
<protein>
    <submittedName>
        <fullName evidence="2">Substrate-binding domain-containing protein</fullName>
    </submittedName>
</protein>
<proteinExistence type="predicted"/>
<feature type="domain" description="VWFA" evidence="1">
    <location>
        <begin position="322"/>
        <end position="519"/>
    </location>
</feature>
<dbReference type="Gene3D" id="3.40.50.410">
    <property type="entry name" value="von Willebrand factor, type A domain"/>
    <property type="match status" value="1"/>
</dbReference>
<dbReference type="SMART" id="SM00327">
    <property type="entry name" value="VWA"/>
    <property type="match status" value="1"/>
</dbReference>
<dbReference type="Pfam" id="PF13531">
    <property type="entry name" value="SBP_bac_11"/>
    <property type="match status" value="1"/>
</dbReference>
<accession>A0ABZ1PLR7</accession>
<reference evidence="2 3" key="1">
    <citation type="submission" date="2022-10" db="EMBL/GenBank/DDBJ databases">
        <title>The complete genomes of actinobacterial strains from the NBC collection.</title>
        <authorList>
            <person name="Joergensen T.S."/>
            <person name="Alvarez Arevalo M."/>
            <person name="Sterndorff E.B."/>
            <person name="Faurdal D."/>
            <person name="Vuksanovic O."/>
            <person name="Mourched A.-S."/>
            <person name="Charusanti P."/>
            <person name="Shaw S."/>
            <person name="Blin K."/>
            <person name="Weber T."/>
        </authorList>
    </citation>
    <scope>NUCLEOTIDE SEQUENCE [LARGE SCALE GENOMIC DNA]</scope>
    <source>
        <strain evidence="2 3">NBC_00396</strain>
    </source>
</reference>
<organism evidence="2 3">
    <name type="scientific">Micromonospora zamorensis</name>
    <dbReference type="NCBI Taxonomy" id="709883"/>
    <lineage>
        <taxon>Bacteria</taxon>
        <taxon>Bacillati</taxon>
        <taxon>Actinomycetota</taxon>
        <taxon>Actinomycetes</taxon>
        <taxon>Micromonosporales</taxon>
        <taxon>Micromonosporaceae</taxon>
        <taxon>Micromonospora</taxon>
    </lineage>
</organism>
<evidence type="ECO:0000313" key="2">
    <source>
        <dbReference type="EMBL" id="WUI84615.1"/>
    </source>
</evidence>
<sequence>MDKLSPGSSCGKGAESLRVVVAPEIVPAVAAAVGKMGDVCGAVDVVGEDPAITAQKGAPEGLQVWIPSSRIWLDSVDPDRRVYPIHDDSLARSPVVLAAPAGVAGSPWARSGFSWATLLSGVVGGSVKLSMGDPTRDTAGLLSFVAVQAAAAVPGTEPGVAKLRALALRSRLHDADASAGELLRAAAEQGGDRKALTDLGMFPVLEQQLWKHNDGRDNPVLNLYATDIAVEADYPVAIAGQSTATAVQRRLLTQFIGALRSVDTSNALVAAGFRLTGFGGPSPRVGVPKGLPLKIAEPTAVADVSLGLEAVEWSRYLPERFQVLVVVDRSGSMAAPVVVGPGRTETKATLLRSFGAVAAQTFTNETELGLWFFGTPTAKSPPTEVVVPLGPITGTVKSGTRREAVGRKIAAYTPIPDGGTPLYQAVLDAVEYMQTKIRPDRRAIVVVLTDGRDGNSPHAMDKAQFLKQLTQSQPPVPVFSIGIGESADLDTLRAVAETTGGRAEAAQNPKDLAAAMANIFLAAAGAGD</sequence>
<gene>
    <name evidence="2" type="ORF">OG375_09990</name>
</gene>
<dbReference type="SUPFAM" id="SSF53300">
    <property type="entry name" value="vWA-like"/>
    <property type="match status" value="1"/>
</dbReference>